<evidence type="ECO:0000256" key="2">
    <source>
        <dbReference type="ARBA" id="ARBA00023082"/>
    </source>
</evidence>
<name>A0A3G2R7R9_9FIRM</name>
<dbReference type="PANTHER" id="PTHR30385">
    <property type="entry name" value="SIGMA FACTOR F FLAGELLAR"/>
    <property type="match status" value="1"/>
</dbReference>
<keyword evidence="1" id="KW-0805">Transcription regulation</keyword>
<dbReference type="InterPro" id="IPR014284">
    <property type="entry name" value="RNA_pol_sigma-70_dom"/>
</dbReference>
<keyword evidence="7" id="KW-1185">Reference proteome</keyword>
<evidence type="ECO:0000256" key="3">
    <source>
        <dbReference type="ARBA" id="ARBA00023125"/>
    </source>
</evidence>
<dbReference type="GO" id="GO:0006352">
    <property type="term" value="P:DNA-templated transcription initiation"/>
    <property type="evidence" value="ECO:0007669"/>
    <property type="project" value="InterPro"/>
</dbReference>
<evidence type="ECO:0000256" key="1">
    <source>
        <dbReference type="ARBA" id="ARBA00023015"/>
    </source>
</evidence>
<protein>
    <submittedName>
        <fullName evidence="6">Sigma-70 family RNA polymerase sigma factor</fullName>
    </submittedName>
</protein>
<dbReference type="PRINTS" id="PR00046">
    <property type="entry name" value="SIGMA70FCT"/>
</dbReference>
<gene>
    <name evidence="6" type="ORF">D2962_09720</name>
</gene>
<dbReference type="AlphaFoldDB" id="A0A3G2R7R9"/>
<dbReference type="InterPro" id="IPR013325">
    <property type="entry name" value="RNA_pol_sigma_r2"/>
</dbReference>
<dbReference type="EMBL" id="CP033169">
    <property type="protein sequence ID" value="AYO30857.1"/>
    <property type="molecule type" value="Genomic_DNA"/>
</dbReference>
<dbReference type="Proteomes" id="UP000280960">
    <property type="component" value="Chromosome"/>
</dbReference>
<dbReference type="RefSeq" id="WP_122014873.1">
    <property type="nucleotide sequence ID" value="NZ_CP033169.1"/>
</dbReference>
<keyword evidence="4" id="KW-0804">Transcription</keyword>
<evidence type="ECO:0000313" key="7">
    <source>
        <dbReference type="Proteomes" id="UP000280960"/>
    </source>
</evidence>
<dbReference type="Gene3D" id="1.20.120.1810">
    <property type="match status" value="1"/>
</dbReference>
<sequence length="255" mass="29184">MPDSKRSEKGMAANEELAVKARKGDIEARNELILRNKPFIWRMAKKIYTQRPDMDIEDLVHEGIFGLVRAIDGYDPSCGAAFLTYAAYWIRVKMLRALSRENNTVSLQEPIAFNDEGDCNTLEDIITDEHDYYQPVENRIDGSKLWERIKAVLSETQYKIMVYFCFGCNIRQIAKKLGISEEVAWKEKTNAEKILRSYKVRGMFEVFLDELLDEEVPIIRAWDPSKPVGSGSKLASPVESVAIQRERAIDKIAGK</sequence>
<keyword evidence="2" id="KW-0731">Sigma factor</keyword>
<reference evidence="6 7" key="1">
    <citation type="submission" date="2018-10" db="EMBL/GenBank/DDBJ databases">
        <authorList>
            <person name="Zhang X."/>
        </authorList>
    </citation>
    <scope>NUCLEOTIDE SEQUENCE [LARGE SCALE GENOMIC DNA]</scope>
    <source>
        <strain evidence="6 7">SK-G1</strain>
    </source>
</reference>
<keyword evidence="3" id="KW-0238">DNA-binding</keyword>
<dbReference type="KEGG" id="bacg:D2962_09720"/>
<feature type="domain" description="RNA polymerase sigma-70" evidence="5">
    <location>
        <begin position="58"/>
        <end position="71"/>
    </location>
</feature>
<organism evidence="6 7">
    <name type="scientific">Biomaibacter acetigenes</name>
    <dbReference type="NCBI Taxonomy" id="2316383"/>
    <lineage>
        <taxon>Bacteria</taxon>
        <taxon>Bacillati</taxon>
        <taxon>Bacillota</taxon>
        <taxon>Clostridia</taxon>
        <taxon>Thermosediminibacterales</taxon>
        <taxon>Tepidanaerobacteraceae</taxon>
        <taxon>Biomaibacter</taxon>
    </lineage>
</organism>
<dbReference type="PROSITE" id="PS00715">
    <property type="entry name" value="SIGMA70_1"/>
    <property type="match status" value="1"/>
</dbReference>
<accession>A0A3G2R7R9</accession>
<evidence type="ECO:0000259" key="5">
    <source>
        <dbReference type="PROSITE" id="PS00715"/>
    </source>
</evidence>
<dbReference type="InterPro" id="IPR007627">
    <property type="entry name" value="RNA_pol_sigma70_r2"/>
</dbReference>
<dbReference type="GO" id="GO:0003677">
    <property type="term" value="F:DNA binding"/>
    <property type="evidence" value="ECO:0007669"/>
    <property type="project" value="UniProtKB-KW"/>
</dbReference>
<dbReference type="InterPro" id="IPR000943">
    <property type="entry name" value="RNA_pol_sigma70"/>
</dbReference>
<dbReference type="SUPFAM" id="SSF88659">
    <property type="entry name" value="Sigma3 and sigma4 domains of RNA polymerase sigma factors"/>
    <property type="match status" value="1"/>
</dbReference>
<dbReference type="GO" id="GO:0016987">
    <property type="term" value="F:sigma factor activity"/>
    <property type="evidence" value="ECO:0007669"/>
    <property type="project" value="UniProtKB-KW"/>
</dbReference>
<dbReference type="NCBIfam" id="TIGR02937">
    <property type="entry name" value="sigma70-ECF"/>
    <property type="match status" value="1"/>
</dbReference>
<evidence type="ECO:0000256" key="4">
    <source>
        <dbReference type="ARBA" id="ARBA00023163"/>
    </source>
</evidence>
<dbReference type="InterPro" id="IPR013324">
    <property type="entry name" value="RNA_pol_sigma_r3/r4-like"/>
</dbReference>
<dbReference type="SUPFAM" id="SSF88946">
    <property type="entry name" value="Sigma2 domain of RNA polymerase sigma factors"/>
    <property type="match status" value="1"/>
</dbReference>
<evidence type="ECO:0000313" key="6">
    <source>
        <dbReference type="EMBL" id="AYO30857.1"/>
    </source>
</evidence>
<proteinExistence type="predicted"/>
<dbReference type="Pfam" id="PF04542">
    <property type="entry name" value="Sigma70_r2"/>
    <property type="match status" value="1"/>
</dbReference>